<evidence type="ECO:0000256" key="3">
    <source>
        <dbReference type="PROSITE-ProRule" id="PRU00339"/>
    </source>
</evidence>
<evidence type="ECO:0000313" key="5">
    <source>
        <dbReference type="Proteomes" id="UP001599542"/>
    </source>
</evidence>
<dbReference type="Pfam" id="PF13414">
    <property type="entry name" value="TPR_11"/>
    <property type="match status" value="1"/>
</dbReference>
<dbReference type="Gene3D" id="1.25.40.10">
    <property type="entry name" value="Tetratricopeptide repeat domain"/>
    <property type="match status" value="4"/>
</dbReference>
<accession>A0ABW6GEB1</accession>
<organism evidence="4 5">
    <name type="scientific">Kitasatospora phosalacinea</name>
    <dbReference type="NCBI Taxonomy" id="2065"/>
    <lineage>
        <taxon>Bacteria</taxon>
        <taxon>Bacillati</taxon>
        <taxon>Actinomycetota</taxon>
        <taxon>Actinomycetes</taxon>
        <taxon>Kitasatosporales</taxon>
        <taxon>Streptomycetaceae</taxon>
        <taxon>Kitasatospora</taxon>
    </lineage>
</organism>
<proteinExistence type="predicted"/>
<dbReference type="SUPFAM" id="SSF52540">
    <property type="entry name" value="P-loop containing nucleoside triphosphate hydrolases"/>
    <property type="match status" value="1"/>
</dbReference>
<keyword evidence="2 3" id="KW-0802">TPR repeat</keyword>
<dbReference type="PANTHER" id="PTHR44858:SF1">
    <property type="entry name" value="UDP-N-ACETYLGLUCOSAMINE--PEPTIDE N-ACETYLGLUCOSAMINYLTRANSFERASE SPINDLY-RELATED"/>
    <property type="match status" value="1"/>
</dbReference>
<reference evidence="4 5" key="1">
    <citation type="submission" date="2024-09" db="EMBL/GenBank/DDBJ databases">
        <title>The Natural Products Discovery Center: Release of the First 8490 Sequenced Strains for Exploring Actinobacteria Biosynthetic Diversity.</title>
        <authorList>
            <person name="Kalkreuter E."/>
            <person name="Kautsar S.A."/>
            <person name="Yang D."/>
            <person name="Bader C.D."/>
            <person name="Teijaro C.N."/>
            <person name="Fluegel L."/>
            <person name="Davis C.M."/>
            <person name="Simpson J.R."/>
            <person name="Lauterbach L."/>
            <person name="Steele A.D."/>
            <person name="Gui C."/>
            <person name="Meng S."/>
            <person name="Li G."/>
            <person name="Viehrig K."/>
            <person name="Ye F."/>
            <person name="Su P."/>
            <person name="Kiefer A.F."/>
            <person name="Nichols A."/>
            <person name="Cepeda A.J."/>
            <person name="Yan W."/>
            <person name="Fan B."/>
            <person name="Jiang Y."/>
            <person name="Adhikari A."/>
            <person name="Zheng C.-J."/>
            <person name="Schuster L."/>
            <person name="Cowan T.M."/>
            <person name="Smanski M.J."/>
            <person name="Chevrette M.G."/>
            <person name="De Carvalho L.P.S."/>
            <person name="Shen B."/>
        </authorList>
    </citation>
    <scope>NUCLEOTIDE SEQUENCE [LARGE SCALE GENOMIC DNA]</scope>
    <source>
        <strain evidence="4 5">NPDC058753</strain>
    </source>
</reference>
<comment type="caution">
    <text evidence="4">The sequence shown here is derived from an EMBL/GenBank/DDBJ whole genome shotgun (WGS) entry which is preliminary data.</text>
</comment>
<keyword evidence="5" id="KW-1185">Reference proteome</keyword>
<feature type="repeat" description="TPR" evidence="3">
    <location>
        <begin position="546"/>
        <end position="579"/>
    </location>
</feature>
<name>A0ABW6GEB1_9ACTN</name>
<dbReference type="InterPro" id="IPR011990">
    <property type="entry name" value="TPR-like_helical_dom_sf"/>
</dbReference>
<dbReference type="EMBL" id="JBHYPX010000004">
    <property type="protein sequence ID" value="MFE1351055.1"/>
    <property type="molecule type" value="Genomic_DNA"/>
</dbReference>
<feature type="repeat" description="TPR" evidence="3">
    <location>
        <begin position="784"/>
        <end position="817"/>
    </location>
</feature>
<dbReference type="RefSeq" id="WP_380324308.1">
    <property type="nucleotide sequence ID" value="NZ_JBHYPW010000024.1"/>
</dbReference>
<dbReference type="InterPro" id="IPR019734">
    <property type="entry name" value="TPR_rpt"/>
</dbReference>
<evidence type="ECO:0000256" key="2">
    <source>
        <dbReference type="ARBA" id="ARBA00022803"/>
    </source>
</evidence>
<dbReference type="Pfam" id="PF13432">
    <property type="entry name" value="TPR_16"/>
    <property type="match status" value="3"/>
</dbReference>
<dbReference type="PROSITE" id="PS50005">
    <property type="entry name" value="TPR"/>
    <property type="match status" value="6"/>
</dbReference>
<feature type="repeat" description="TPR" evidence="3">
    <location>
        <begin position="614"/>
        <end position="647"/>
    </location>
</feature>
<dbReference type="SUPFAM" id="SSF48452">
    <property type="entry name" value="TPR-like"/>
    <property type="match status" value="1"/>
</dbReference>
<dbReference type="SMART" id="SM00028">
    <property type="entry name" value="TPR"/>
    <property type="match status" value="9"/>
</dbReference>
<dbReference type="Proteomes" id="UP001599542">
    <property type="component" value="Unassembled WGS sequence"/>
</dbReference>
<dbReference type="PANTHER" id="PTHR44858">
    <property type="entry name" value="TETRATRICOPEPTIDE REPEAT PROTEIN 6"/>
    <property type="match status" value="1"/>
</dbReference>
<evidence type="ECO:0000313" key="4">
    <source>
        <dbReference type="EMBL" id="MFE1351055.1"/>
    </source>
</evidence>
<feature type="repeat" description="TPR" evidence="3">
    <location>
        <begin position="750"/>
        <end position="783"/>
    </location>
</feature>
<sequence length="977" mass="106384">MSGRGPSRQELIRRRRRSGFVGRSSELASFNEVLRQAPEDAVQFLFHVRGPSGVGKSTLVRQLESAAREAGAVTGYVDDSVTDVVEAMQAVAGQFAQQGAPLKSLGRQLSTYRQRRHEADAGAVVAGEERAGAAPPSPVGVVASRIGLVGAAMVPGVGALAGALDANQVAAGAEQLKGMLSARFRSHDDAQLVLSPVRALTPVFLQDLAEVAQRHSWVVLFFDTYERTGPLLDNWIRDVLVSDRYGELPANVLVVLAGQGRLDAQCWGDWLDLVTDLPLEVFTEDEARQLLAAKGVTDEHVTEVILHLSGRLPLLVSTLAEARPSDAAEVGDPSGTAVERFLKWETQPARRAAALACALPQELDEDVYRAAVDDEEVRELFGWLRSLSFVIDRSGRCHYHDVVRTPMLRLQRRQWPTRWQQQHARLADTFAQWCTRRAGDGTAPDRGWRDERWREHRLQETYHRLCADPRQALGPALRELLDAYGQGTAVLRRWVRTLLRAGQDADAEEVRGWGERLTAALNEPEPGVAAVTLLLSGGKFDREGRALGHRLRGQAHSAADRYEQALVDYDQALLLVPDSPSVLCDRSRALLAVQRGAEALADLDRAIELEPDDDLAFASRGELHRLAGRYPEALADLDRAVELRPDYAWAFASRGETNRLAGRDPEALADFDRAVELEPEYAWAFGSRGQTHAAAHRPAEALADLDRAIELRSDYAWAFGSRGEVHAAAGRYPEALADYGRAIELKPDYVWAFGSRGELHRLAGRYPEALADYGRAIELKPDYAWAFASRGETNRLAGRYPEALADLDRAIELRPDYAWAFGSRGLTNRLLGRYPEALADLDRAVGVSPGSVWHQYERGVVLRALGLPGWDACLTRVVELVEPGADGSGGRRGISDLGNLVLAYAAMPRTAEAGRALGAFLGAAPPPGQAAELQLALTTLVRALPESAPTVEVLLGRLSEVAARPAPGDGAPAPGGG</sequence>
<dbReference type="InterPro" id="IPR050498">
    <property type="entry name" value="Ycf3"/>
</dbReference>
<protein>
    <submittedName>
        <fullName evidence="4">Tetratricopeptide repeat protein</fullName>
    </submittedName>
</protein>
<evidence type="ECO:0000256" key="1">
    <source>
        <dbReference type="ARBA" id="ARBA00022737"/>
    </source>
</evidence>
<gene>
    <name evidence="4" type="ORF">ACFW6T_03605</name>
</gene>
<feature type="repeat" description="TPR" evidence="3">
    <location>
        <begin position="648"/>
        <end position="681"/>
    </location>
</feature>
<dbReference type="InterPro" id="IPR027417">
    <property type="entry name" value="P-loop_NTPase"/>
</dbReference>
<feature type="repeat" description="TPR" evidence="3">
    <location>
        <begin position="716"/>
        <end position="749"/>
    </location>
</feature>
<keyword evidence="1" id="KW-0677">Repeat</keyword>